<dbReference type="EMBL" id="JACDTQ010000582">
    <property type="protein sequence ID" value="KAF5927254.1"/>
    <property type="molecule type" value="Genomic_DNA"/>
</dbReference>
<evidence type="ECO:0000256" key="2">
    <source>
        <dbReference type="ARBA" id="ARBA00009604"/>
    </source>
</evidence>
<feature type="domain" description="Enolase C-terminal TIM barrel" evidence="6">
    <location>
        <begin position="2"/>
        <end position="41"/>
    </location>
</feature>
<dbReference type="Proteomes" id="UP000551758">
    <property type="component" value="Unassembled WGS sequence"/>
</dbReference>
<dbReference type="GO" id="GO:0006096">
    <property type="term" value="P:glycolytic process"/>
    <property type="evidence" value="ECO:0007669"/>
    <property type="project" value="UniProtKB-UniPathway"/>
</dbReference>
<evidence type="ECO:0000256" key="5">
    <source>
        <dbReference type="ARBA" id="ARBA00023239"/>
    </source>
</evidence>
<name>A0A7J7FHV2_DICBM</name>
<reference evidence="7 8" key="1">
    <citation type="journal article" date="2020" name="Mol. Biol. Evol.">
        <title>Interspecific Gene Flow and the Evolution of Specialization in Black and White Rhinoceros.</title>
        <authorList>
            <person name="Moodley Y."/>
            <person name="Westbury M.V."/>
            <person name="Russo I.M."/>
            <person name="Gopalakrishnan S."/>
            <person name="Rakotoarivelo A."/>
            <person name="Olsen R.A."/>
            <person name="Prost S."/>
            <person name="Tunstall T."/>
            <person name="Ryder O.A."/>
            <person name="Dalen L."/>
            <person name="Bruford M.W."/>
        </authorList>
    </citation>
    <scope>NUCLEOTIDE SEQUENCE [LARGE SCALE GENOMIC DNA]</scope>
    <source>
        <strain evidence="7">SBR-YM</strain>
        <tissue evidence="7">Skin</tissue>
    </source>
</reference>
<evidence type="ECO:0000259" key="6">
    <source>
        <dbReference type="Pfam" id="PF00113"/>
    </source>
</evidence>
<dbReference type="GO" id="GO:0004634">
    <property type="term" value="F:phosphopyruvate hydratase activity"/>
    <property type="evidence" value="ECO:0007669"/>
    <property type="project" value="UniProtKB-EC"/>
</dbReference>
<keyword evidence="5" id="KW-0456">Lyase</keyword>
<comment type="pathway">
    <text evidence="1">Carbohydrate degradation; glycolysis; pyruvate from D-glyceraldehyde 3-phosphate: step 4/5.</text>
</comment>
<proteinExistence type="inferred from homology"/>
<evidence type="ECO:0000256" key="1">
    <source>
        <dbReference type="ARBA" id="ARBA00005031"/>
    </source>
</evidence>
<comment type="caution">
    <text evidence="7">The sequence shown here is derived from an EMBL/GenBank/DDBJ whole genome shotgun (WGS) entry which is preliminary data.</text>
</comment>
<accession>A0A7J7FHV2</accession>
<organism evidence="7 8">
    <name type="scientific">Diceros bicornis minor</name>
    <name type="common">South-central black rhinoceros</name>
    <dbReference type="NCBI Taxonomy" id="77932"/>
    <lineage>
        <taxon>Eukaryota</taxon>
        <taxon>Metazoa</taxon>
        <taxon>Chordata</taxon>
        <taxon>Craniata</taxon>
        <taxon>Vertebrata</taxon>
        <taxon>Euteleostomi</taxon>
        <taxon>Mammalia</taxon>
        <taxon>Eutheria</taxon>
        <taxon>Laurasiatheria</taxon>
        <taxon>Perissodactyla</taxon>
        <taxon>Rhinocerotidae</taxon>
        <taxon>Diceros</taxon>
    </lineage>
</organism>
<dbReference type="UniPathway" id="UPA00109">
    <property type="reaction ID" value="UER00187"/>
</dbReference>
<dbReference type="AlphaFoldDB" id="A0A7J7FHV2"/>
<evidence type="ECO:0000256" key="3">
    <source>
        <dbReference type="ARBA" id="ARBA00012058"/>
    </source>
</evidence>
<dbReference type="InterPro" id="IPR020810">
    <property type="entry name" value="Enolase_C"/>
</dbReference>
<dbReference type="SUPFAM" id="SSF51604">
    <property type="entry name" value="Enolase C-terminal domain-like"/>
    <property type="match status" value="1"/>
</dbReference>
<keyword evidence="4" id="KW-0324">Glycolysis</keyword>
<protein>
    <recommendedName>
        <fullName evidence="3">phosphopyruvate hydratase</fullName>
        <ecNumber evidence="3">4.2.1.11</ecNumber>
    </recommendedName>
</protein>
<comment type="similarity">
    <text evidence="2">Belongs to the enolase family.</text>
</comment>
<evidence type="ECO:0000313" key="8">
    <source>
        <dbReference type="Proteomes" id="UP000551758"/>
    </source>
</evidence>
<evidence type="ECO:0000256" key="4">
    <source>
        <dbReference type="ARBA" id="ARBA00023152"/>
    </source>
</evidence>
<dbReference type="Pfam" id="PF00113">
    <property type="entry name" value="Enolase_C"/>
    <property type="match status" value="1"/>
</dbReference>
<evidence type="ECO:0000313" key="7">
    <source>
        <dbReference type="EMBL" id="KAF5927254.1"/>
    </source>
</evidence>
<keyword evidence="8" id="KW-1185">Reference proteome</keyword>
<gene>
    <name evidence="7" type="ORF">HPG69_017731</name>
</gene>
<sequence length="94" mass="11189">MDSDSCNYLLLRVNQKDPVTESLEEFKLAQFKGWGTIFPTVLGLVGRIYLHWINQVWRPPCPSEHLAMYSQLLRWRRRWVANLNCQQQVWEVPS</sequence>
<dbReference type="InterPro" id="IPR036849">
    <property type="entry name" value="Enolase-like_C_sf"/>
</dbReference>
<dbReference type="EC" id="4.2.1.11" evidence="3"/>